<dbReference type="InterPro" id="IPR014914">
    <property type="entry name" value="RES_dom"/>
</dbReference>
<evidence type="ECO:0000313" key="3">
    <source>
        <dbReference type="Proteomes" id="UP000690515"/>
    </source>
</evidence>
<protein>
    <submittedName>
        <fullName evidence="2">RES family NAD+ phosphorylase</fullName>
    </submittedName>
</protein>
<comment type="caution">
    <text evidence="2">The sequence shown here is derived from an EMBL/GenBank/DDBJ whole genome shotgun (WGS) entry which is preliminary data.</text>
</comment>
<sequence length="161" mass="18257">METSRSMEVFRLAHRNYADLSGKGGMFHSGRWHSRGQLIVYTASSRALSLLERLVHENAAQIPPLTLLTIWVPDDAPIKHTTAKELPEGWDALPDGSVARRIGDEWLQQQKTAFLKVPSSIVQDEFNLLLNPVHPDFSQIKTVSQRDFTYDRRLGKLLVPL</sequence>
<dbReference type="RefSeq" id="WP_215822219.1">
    <property type="nucleotide sequence ID" value="NZ_JAGSOY010000122.1"/>
</dbReference>
<gene>
    <name evidence="2" type="ORF">KCG35_23085</name>
</gene>
<proteinExistence type="predicted"/>
<accession>A0ABS5ZJG6</accession>
<dbReference type="EMBL" id="JAGSOY010000122">
    <property type="protein sequence ID" value="MBU2713943.1"/>
    <property type="molecule type" value="Genomic_DNA"/>
</dbReference>
<dbReference type="Pfam" id="PF08808">
    <property type="entry name" value="RES"/>
    <property type="match status" value="1"/>
</dbReference>
<reference evidence="2 3" key="1">
    <citation type="submission" date="2021-04" db="EMBL/GenBank/DDBJ databases">
        <authorList>
            <person name="Pira H."/>
            <person name="Risdian C."/>
            <person name="Wink J."/>
        </authorList>
    </citation>
    <scope>NUCLEOTIDE SEQUENCE [LARGE SCALE GENOMIC DNA]</scope>
    <source>
        <strain evidence="2 3">WH53</strain>
    </source>
</reference>
<dbReference type="SMART" id="SM00953">
    <property type="entry name" value="RES"/>
    <property type="match status" value="1"/>
</dbReference>
<evidence type="ECO:0000259" key="1">
    <source>
        <dbReference type="SMART" id="SM00953"/>
    </source>
</evidence>
<feature type="domain" description="RES" evidence="1">
    <location>
        <begin position="19"/>
        <end position="144"/>
    </location>
</feature>
<keyword evidence="3" id="KW-1185">Reference proteome</keyword>
<organism evidence="2 3">
    <name type="scientific">Zooshikella harenae</name>
    <dbReference type="NCBI Taxonomy" id="2827238"/>
    <lineage>
        <taxon>Bacteria</taxon>
        <taxon>Pseudomonadati</taxon>
        <taxon>Pseudomonadota</taxon>
        <taxon>Gammaproteobacteria</taxon>
        <taxon>Oceanospirillales</taxon>
        <taxon>Zooshikellaceae</taxon>
        <taxon>Zooshikella</taxon>
    </lineage>
</organism>
<name>A0ABS5ZJG6_9GAMM</name>
<evidence type="ECO:0000313" key="2">
    <source>
        <dbReference type="EMBL" id="MBU2713943.1"/>
    </source>
</evidence>
<dbReference type="Proteomes" id="UP000690515">
    <property type="component" value="Unassembled WGS sequence"/>
</dbReference>